<dbReference type="SUPFAM" id="SSF81383">
    <property type="entry name" value="F-box domain"/>
    <property type="match status" value="1"/>
</dbReference>
<evidence type="ECO:0000313" key="3">
    <source>
        <dbReference type="Proteomes" id="UP000193467"/>
    </source>
</evidence>
<protein>
    <recommendedName>
        <fullName evidence="1">F-box domain-containing protein</fullName>
    </recommendedName>
</protein>
<dbReference type="AlphaFoldDB" id="A0A1Y2FA29"/>
<dbReference type="Proteomes" id="UP000193467">
    <property type="component" value="Unassembled WGS sequence"/>
</dbReference>
<reference evidence="2 3" key="1">
    <citation type="submission" date="2016-07" db="EMBL/GenBank/DDBJ databases">
        <title>Pervasive Adenine N6-methylation of Active Genes in Fungi.</title>
        <authorList>
            <consortium name="DOE Joint Genome Institute"/>
            <person name="Mondo S.J."/>
            <person name="Dannebaum R.O."/>
            <person name="Kuo R.C."/>
            <person name="Labutti K."/>
            <person name="Haridas S."/>
            <person name="Kuo A."/>
            <person name="Salamov A."/>
            <person name="Ahrendt S.R."/>
            <person name="Lipzen A."/>
            <person name="Sullivan W."/>
            <person name="Andreopoulos W.B."/>
            <person name="Clum A."/>
            <person name="Lindquist E."/>
            <person name="Daum C."/>
            <person name="Ramamoorthy G.K."/>
            <person name="Gryganskyi A."/>
            <person name="Culley D."/>
            <person name="Magnuson J.K."/>
            <person name="James T.Y."/>
            <person name="O'Malley M.A."/>
            <person name="Stajich J.E."/>
            <person name="Spatafora J.W."/>
            <person name="Visel A."/>
            <person name="Grigoriev I.V."/>
        </authorList>
    </citation>
    <scope>NUCLEOTIDE SEQUENCE [LARGE SCALE GENOMIC DNA]</scope>
    <source>
        <strain evidence="2 3">62-1032</strain>
    </source>
</reference>
<dbReference type="InterPro" id="IPR036047">
    <property type="entry name" value="F-box-like_dom_sf"/>
</dbReference>
<dbReference type="EMBL" id="MCGR01000024">
    <property type="protein sequence ID" value="ORY80733.1"/>
    <property type="molecule type" value="Genomic_DNA"/>
</dbReference>
<sequence length="364" mass="40721">MEAAMGVEGKVEAIAIRSSVSRPSPQPSTELVSRIPSLPHEVIQVVLEQLEVKRLRSWKPRRPADLARCCLVSSTFRQLATPFLYRHLYISLLDGWEPEGGEDDDNRSAYMPMEKVAAALTSRPELGQHVRTLNVESTPIDGEEPYYTHLNKLHDFLLLLPALRRLELISLDDEPLETLTAVTGSPELPFARTLKHLHLFSPNAHPNPSLDIGMMLAVHSFINLRSLDLHLSLDDTSAIITDLGPQRLSQISDPAPRRVGRSLQARQGGCRPQGRRLLLRCRQGLRRRVRGFERALGVLRPEVIAHRTAPSLFVKEPRQCPLVQFLPSLAPSFYSPITPYDPILYKCSGGSFRRAFPESACSSA</sequence>
<evidence type="ECO:0000313" key="2">
    <source>
        <dbReference type="EMBL" id="ORY80733.1"/>
    </source>
</evidence>
<keyword evidence="3" id="KW-1185">Reference proteome</keyword>
<dbReference type="InParanoid" id="A0A1Y2FA29"/>
<dbReference type="Pfam" id="PF12937">
    <property type="entry name" value="F-box-like"/>
    <property type="match status" value="1"/>
</dbReference>
<proteinExistence type="predicted"/>
<name>A0A1Y2FA29_9BASI</name>
<evidence type="ECO:0000259" key="1">
    <source>
        <dbReference type="Pfam" id="PF12937"/>
    </source>
</evidence>
<accession>A0A1Y2FA29</accession>
<dbReference type="InterPro" id="IPR001810">
    <property type="entry name" value="F-box_dom"/>
</dbReference>
<comment type="caution">
    <text evidence="2">The sequence shown here is derived from an EMBL/GenBank/DDBJ whole genome shotgun (WGS) entry which is preliminary data.</text>
</comment>
<gene>
    <name evidence="2" type="ORF">BCR35DRAFT_279095</name>
</gene>
<feature type="domain" description="F-box" evidence="1">
    <location>
        <begin position="35"/>
        <end position="90"/>
    </location>
</feature>
<organism evidence="2 3">
    <name type="scientific">Leucosporidium creatinivorum</name>
    <dbReference type="NCBI Taxonomy" id="106004"/>
    <lineage>
        <taxon>Eukaryota</taxon>
        <taxon>Fungi</taxon>
        <taxon>Dikarya</taxon>
        <taxon>Basidiomycota</taxon>
        <taxon>Pucciniomycotina</taxon>
        <taxon>Microbotryomycetes</taxon>
        <taxon>Leucosporidiales</taxon>
        <taxon>Leucosporidium</taxon>
    </lineage>
</organism>